<organism evidence="2 3">
    <name type="scientific">Phenylobacterium glaciei</name>
    <dbReference type="NCBI Taxonomy" id="2803784"/>
    <lineage>
        <taxon>Bacteria</taxon>
        <taxon>Pseudomonadati</taxon>
        <taxon>Pseudomonadota</taxon>
        <taxon>Alphaproteobacteria</taxon>
        <taxon>Caulobacterales</taxon>
        <taxon>Caulobacteraceae</taxon>
        <taxon>Phenylobacterium</taxon>
    </lineage>
</organism>
<evidence type="ECO:0000313" key="3">
    <source>
        <dbReference type="Proteomes" id="UP000622580"/>
    </source>
</evidence>
<comment type="caution">
    <text evidence="2">The sequence shown here is derived from an EMBL/GenBank/DDBJ whole genome shotgun (WGS) entry which is preliminary data.</text>
</comment>
<proteinExistence type="predicted"/>
<sequence>MAVSTEFVDYILEQLAPLGGITHRRMFGGVGLSRQELFFALIAEDTLYLKVDDANRADFEAAGCEPFKPFGGDKAMSYWSAPLEALEDPDLLAAWAGKGVDAAARARTKPKRKT</sequence>
<dbReference type="AlphaFoldDB" id="A0A941HY81"/>
<dbReference type="InterPro" id="IPR007076">
    <property type="entry name" value="TfoX_N"/>
</dbReference>
<dbReference type="SUPFAM" id="SSF159894">
    <property type="entry name" value="YgaC/TfoX-N like"/>
    <property type="match status" value="1"/>
</dbReference>
<name>A0A941HY81_9CAUL</name>
<dbReference type="Proteomes" id="UP000622580">
    <property type="component" value="Unassembled WGS sequence"/>
</dbReference>
<keyword evidence="3" id="KW-1185">Reference proteome</keyword>
<protein>
    <submittedName>
        <fullName evidence="2">TfoX/Sxy family protein</fullName>
    </submittedName>
</protein>
<evidence type="ECO:0000259" key="1">
    <source>
        <dbReference type="Pfam" id="PF04993"/>
    </source>
</evidence>
<feature type="domain" description="TfoX N-terminal" evidence="1">
    <location>
        <begin position="13"/>
        <end position="103"/>
    </location>
</feature>
<dbReference type="Gene3D" id="3.30.1460.30">
    <property type="entry name" value="YgaC/TfoX-N like chaperone"/>
    <property type="match status" value="1"/>
</dbReference>
<dbReference type="Pfam" id="PF04993">
    <property type="entry name" value="TfoX_N"/>
    <property type="match status" value="1"/>
</dbReference>
<evidence type="ECO:0000313" key="2">
    <source>
        <dbReference type="EMBL" id="MBR7621107.1"/>
    </source>
</evidence>
<reference evidence="2" key="1">
    <citation type="submission" date="2021-04" db="EMBL/GenBank/DDBJ databases">
        <title>Draft genome assembly of strain Phenylobacterium sp. 20VBR1 using MiniION and Illumina platforms.</title>
        <authorList>
            <person name="Thomas F.A."/>
            <person name="Krishnan K.P."/>
            <person name="Sinha R.K."/>
        </authorList>
    </citation>
    <scope>NUCLEOTIDE SEQUENCE</scope>
    <source>
        <strain evidence="2">20VBR1</strain>
    </source>
</reference>
<gene>
    <name evidence="2" type="ORF">JKL49_17065</name>
</gene>
<dbReference type="RefSeq" id="WP_215342006.1">
    <property type="nucleotide sequence ID" value="NZ_JAGSGD010000001.1"/>
</dbReference>
<dbReference type="EMBL" id="JAGSGD010000001">
    <property type="protein sequence ID" value="MBR7621107.1"/>
    <property type="molecule type" value="Genomic_DNA"/>
</dbReference>
<accession>A0A941HY81</accession>